<feature type="region of interest" description="Disordered" evidence="1">
    <location>
        <begin position="1"/>
        <end position="65"/>
    </location>
</feature>
<comment type="caution">
    <text evidence="2">The sequence shown here is derived from an EMBL/GenBank/DDBJ whole genome shotgun (WGS) entry which is preliminary data.</text>
</comment>
<protein>
    <submittedName>
        <fullName evidence="2">Trehalose-6-phosphate phosphatase</fullName>
    </submittedName>
</protein>
<dbReference type="AlphaFoldDB" id="A0A8H6YNH1"/>
<keyword evidence="3" id="KW-1185">Reference proteome</keyword>
<sequence>MSSLPSRHHGARPRVSRVVPTSSSLFPNSFYGPSTAEPTESPRPADKGNGRTVPSAISPTLRAPRHTALASYQPKQSDPDNEKKTGYIPVWLDDADTLGTMRGIVRLDVASSATDVSPDTHYKSYAPANNAFAQAVAKEWREGDLVWQRTSNDARTRPAGARWSSPSPRGMEMETKEREMEMGMGINSRPTLAHARRLRYEHERQRSNCALSVDSGHTAAVFLAHPHPYSHAHPTCTHTHSHRPPPLPPSLSPFSLTPDAPRTAFAVASSTTHGRRRWGRRGRWGWARGRQLRLTARHAAANNAAASRAKLARVDSRGVADALTLRLRLASGSHIDAKPHRGAQCSPHDQL</sequence>
<feature type="compositionally biased region" description="Basic residues" evidence="1">
    <location>
        <begin position="1"/>
        <end position="15"/>
    </location>
</feature>
<reference evidence="2" key="1">
    <citation type="submission" date="2020-05" db="EMBL/GenBank/DDBJ databases">
        <title>Mycena genomes resolve the evolution of fungal bioluminescence.</title>
        <authorList>
            <person name="Tsai I.J."/>
        </authorList>
    </citation>
    <scope>NUCLEOTIDE SEQUENCE</scope>
    <source>
        <strain evidence="2">CCC161011</strain>
    </source>
</reference>
<gene>
    <name evidence="2" type="ORF">MVEN_00674600</name>
</gene>
<feature type="region of interest" description="Disordered" evidence="1">
    <location>
        <begin position="151"/>
        <end position="172"/>
    </location>
</feature>
<evidence type="ECO:0000313" key="2">
    <source>
        <dbReference type="EMBL" id="KAF7363218.1"/>
    </source>
</evidence>
<evidence type="ECO:0000313" key="3">
    <source>
        <dbReference type="Proteomes" id="UP000620124"/>
    </source>
</evidence>
<name>A0A8H6YNH1_9AGAR</name>
<dbReference type="EMBL" id="JACAZI010000004">
    <property type="protein sequence ID" value="KAF7363218.1"/>
    <property type="molecule type" value="Genomic_DNA"/>
</dbReference>
<accession>A0A8H6YNH1</accession>
<proteinExistence type="predicted"/>
<evidence type="ECO:0000256" key="1">
    <source>
        <dbReference type="SAM" id="MobiDB-lite"/>
    </source>
</evidence>
<dbReference type="Gene3D" id="3.40.50.2000">
    <property type="entry name" value="Glycogen Phosphorylase B"/>
    <property type="match status" value="1"/>
</dbReference>
<dbReference type="Proteomes" id="UP000620124">
    <property type="component" value="Unassembled WGS sequence"/>
</dbReference>
<dbReference type="OrthoDB" id="3056596at2759"/>
<organism evidence="2 3">
    <name type="scientific">Mycena venus</name>
    <dbReference type="NCBI Taxonomy" id="2733690"/>
    <lineage>
        <taxon>Eukaryota</taxon>
        <taxon>Fungi</taxon>
        <taxon>Dikarya</taxon>
        <taxon>Basidiomycota</taxon>
        <taxon>Agaricomycotina</taxon>
        <taxon>Agaricomycetes</taxon>
        <taxon>Agaricomycetidae</taxon>
        <taxon>Agaricales</taxon>
        <taxon>Marasmiineae</taxon>
        <taxon>Mycenaceae</taxon>
        <taxon>Mycena</taxon>
    </lineage>
</organism>